<dbReference type="AlphaFoldDB" id="A0A1H9FPL9"/>
<dbReference type="PANTHER" id="PTHR43648">
    <property type="entry name" value="ELECTRON TRANSFER FLAVOPROTEIN BETA SUBUNIT LYSINE METHYLTRANSFERASE"/>
    <property type="match status" value="1"/>
</dbReference>
<dbReference type="GO" id="GO:0032259">
    <property type="term" value="P:methylation"/>
    <property type="evidence" value="ECO:0007669"/>
    <property type="project" value="UniProtKB-KW"/>
</dbReference>
<dbReference type="NCBIfam" id="NF001784">
    <property type="entry name" value="PRK00517.2-1"/>
    <property type="match status" value="1"/>
</dbReference>
<accession>A0A1H9FPL9</accession>
<feature type="binding site" evidence="6">
    <location>
        <position position="226"/>
    </location>
    <ligand>
        <name>S-adenosyl-L-methionine</name>
        <dbReference type="ChEBI" id="CHEBI:59789"/>
    </ligand>
</feature>
<dbReference type="OrthoDB" id="9785995at2"/>
<evidence type="ECO:0000256" key="6">
    <source>
        <dbReference type="HAMAP-Rule" id="MF_00735"/>
    </source>
</evidence>
<comment type="function">
    <text evidence="6">Methylates ribosomal protein L11.</text>
</comment>
<dbReference type="GO" id="GO:0016279">
    <property type="term" value="F:protein-lysine N-methyltransferase activity"/>
    <property type="evidence" value="ECO:0007669"/>
    <property type="project" value="RHEA"/>
</dbReference>
<comment type="subcellular location">
    <subcellularLocation>
        <location evidence="6">Cytoplasm</location>
    </subcellularLocation>
</comment>
<dbReference type="HAMAP" id="MF_00735">
    <property type="entry name" value="Methyltr_PrmA"/>
    <property type="match status" value="1"/>
</dbReference>
<reference evidence="7 8" key="1">
    <citation type="submission" date="2016-10" db="EMBL/GenBank/DDBJ databases">
        <authorList>
            <person name="de Groot N.N."/>
        </authorList>
    </citation>
    <scope>NUCLEOTIDE SEQUENCE [LARGE SCALE GENOMIC DNA]</scope>
    <source>
        <strain evidence="7 8">A52C2</strain>
    </source>
</reference>
<dbReference type="Pfam" id="PF06325">
    <property type="entry name" value="PrmA"/>
    <property type="match status" value="1"/>
</dbReference>
<sequence>MTLKASLTASRRDATRISDQLEQELTDDGVVVALTEKSEADGIWAVEVYYEEGDAEAIAADLDARVGGSVAGSFAVETLPETDWVAAGLADLKPVPAGRFLIHGSHDSDKLPGGRVPILIEAGQAFGTGHHGTTAGCLTVLNQLLRTRRFDNPLDVGTGSGVLAIALAKLLRRPVFASDIDPIAVRVAQENVVKNAVAPLVRTFVADGLSHPMIRDNGPFDLIVANILAEPLMKLAPAMAQVLAPGGTLVLSGLLKRQRERVVAAYSAQGIRLQTVHIFEGWGVLVLRSPSRSRPLGTSAVQFSGPTGHAWAND</sequence>
<evidence type="ECO:0000313" key="7">
    <source>
        <dbReference type="EMBL" id="SEQ39842.1"/>
    </source>
</evidence>
<evidence type="ECO:0000256" key="5">
    <source>
        <dbReference type="ARBA" id="ARBA00022691"/>
    </source>
</evidence>
<keyword evidence="7" id="KW-0687">Ribonucleoprotein</keyword>
<dbReference type="InterPro" id="IPR050078">
    <property type="entry name" value="Ribosomal_L11_MeTrfase_PrmA"/>
</dbReference>
<dbReference type="InterPro" id="IPR004498">
    <property type="entry name" value="Ribosomal_PrmA_MeTrfase"/>
</dbReference>
<dbReference type="CDD" id="cd02440">
    <property type="entry name" value="AdoMet_MTases"/>
    <property type="match status" value="1"/>
</dbReference>
<dbReference type="InterPro" id="IPR029063">
    <property type="entry name" value="SAM-dependent_MTases_sf"/>
</dbReference>
<evidence type="ECO:0000256" key="2">
    <source>
        <dbReference type="ARBA" id="ARBA00022490"/>
    </source>
</evidence>
<dbReference type="Gene3D" id="3.40.50.150">
    <property type="entry name" value="Vaccinia Virus protein VP39"/>
    <property type="match status" value="1"/>
</dbReference>
<dbReference type="SUPFAM" id="SSF53335">
    <property type="entry name" value="S-adenosyl-L-methionine-dependent methyltransferases"/>
    <property type="match status" value="1"/>
</dbReference>
<evidence type="ECO:0000256" key="1">
    <source>
        <dbReference type="ARBA" id="ARBA00009741"/>
    </source>
</evidence>
<feature type="binding site" evidence="6">
    <location>
        <position position="179"/>
    </location>
    <ligand>
        <name>S-adenosyl-L-methionine</name>
        <dbReference type="ChEBI" id="CHEBI:59789"/>
    </ligand>
</feature>
<keyword evidence="7" id="KW-0689">Ribosomal protein</keyword>
<keyword evidence="8" id="KW-1185">Reference proteome</keyword>
<keyword evidence="5 6" id="KW-0949">S-adenosyl-L-methionine</keyword>
<keyword evidence="3 6" id="KW-0489">Methyltransferase</keyword>
<dbReference type="STRING" id="1855383.SAMN05216548_104176"/>
<name>A0A1H9FPL9_9HYPH</name>
<dbReference type="GO" id="GO:0005840">
    <property type="term" value="C:ribosome"/>
    <property type="evidence" value="ECO:0007669"/>
    <property type="project" value="UniProtKB-KW"/>
</dbReference>
<keyword evidence="2 6" id="KW-0963">Cytoplasm</keyword>
<proteinExistence type="inferred from homology"/>
<evidence type="ECO:0000256" key="3">
    <source>
        <dbReference type="ARBA" id="ARBA00022603"/>
    </source>
</evidence>
<comment type="catalytic activity">
    <reaction evidence="6">
        <text>L-lysyl-[protein] + 3 S-adenosyl-L-methionine = N(6),N(6),N(6)-trimethyl-L-lysyl-[protein] + 3 S-adenosyl-L-homocysteine + 3 H(+)</text>
        <dbReference type="Rhea" id="RHEA:54192"/>
        <dbReference type="Rhea" id="RHEA-COMP:9752"/>
        <dbReference type="Rhea" id="RHEA-COMP:13826"/>
        <dbReference type="ChEBI" id="CHEBI:15378"/>
        <dbReference type="ChEBI" id="CHEBI:29969"/>
        <dbReference type="ChEBI" id="CHEBI:57856"/>
        <dbReference type="ChEBI" id="CHEBI:59789"/>
        <dbReference type="ChEBI" id="CHEBI:61961"/>
    </reaction>
</comment>
<comment type="similarity">
    <text evidence="1 6">Belongs to the methyltransferase superfamily. PrmA family.</text>
</comment>
<dbReference type="GO" id="GO:0005737">
    <property type="term" value="C:cytoplasm"/>
    <property type="evidence" value="ECO:0007669"/>
    <property type="project" value="UniProtKB-SubCell"/>
</dbReference>
<dbReference type="EMBL" id="FOFG01000004">
    <property type="protein sequence ID" value="SEQ39842.1"/>
    <property type="molecule type" value="Genomic_DNA"/>
</dbReference>
<gene>
    <name evidence="6" type="primary">prmA</name>
    <name evidence="7" type="ORF">SAMN05216548_104176</name>
</gene>
<dbReference type="EC" id="2.1.1.-" evidence="6"/>
<dbReference type="PANTHER" id="PTHR43648:SF1">
    <property type="entry name" value="ELECTRON TRANSFER FLAVOPROTEIN BETA SUBUNIT LYSINE METHYLTRANSFERASE"/>
    <property type="match status" value="1"/>
</dbReference>
<organism evidence="7 8">
    <name type="scientific">Faunimonas pinastri</name>
    <dbReference type="NCBI Taxonomy" id="1855383"/>
    <lineage>
        <taxon>Bacteria</taxon>
        <taxon>Pseudomonadati</taxon>
        <taxon>Pseudomonadota</taxon>
        <taxon>Alphaproteobacteria</taxon>
        <taxon>Hyphomicrobiales</taxon>
        <taxon>Afifellaceae</taxon>
        <taxon>Faunimonas</taxon>
    </lineage>
</organism>
<evidence type="ECO:0000313" key="8">
    <source>
        <dbReference type="Proteomes" id="UP000199647"/>
    </source>
</evidence>
<feature type="binding site" evidence="6">
    <location>
        <position position="134"/>
    </location>
    <ligand>
        <name>S-adenosyl-L-methionine</name>
        <dbReference type="ChEBI" id="CHEBI:59789"/>
    </ligand>
</feature>
<evidence type="ECO:0000256" key="4">
    <source>
        <dbReference type="ARBA" id="ARBA00022679"/>
    </source>
</evidence>
<dbReference type="Proteomes" id="UP000199647">
    <property type="component" value="Unassembled WGS sequence"/>
</dbReference>
<protein>
    <recommendedName>
        <fullName evidence="6">Ribosomal protein L11 methyltransferase</fullName>
        <shortName evidence="6">L11 Mtase</shortName>
        <ecNumber evidence="6">2.1.1.-</ecNumber>
    </recommendedName>
</protein>
<keyword evidence="4 6" id="KW-0808">Transferase</keyword>
<feature type="binding site" evidence="6">
    <location>
        <position position="157"/>
    </location>
    <ligand>
        <name>S-adenosyl-L-methionine</name>
        <dbReference type="ChEBI" id="CHEBI:59789"/>
    </ligand>
</feature>